<name>A0A383CL41_9ZZZZ</name>
<accession>A0A383CL41</accession>
<feature type="non-terminal residue" evidence="1">
    <location>
        <position position="61"/>
    </location>
</feature>
<sequence length="61" mass="7179">MIKTILDTRFQKGDKEVFYCSQCVNSNQRPGLTFDEYWVCDACQYAEIKLNHISWEERGGL</sequence>
<proteinExistence type="predicted"/>
<dbReference type="EMBL" id="UINC01209715">
    <property type="protein sequence ID" value="SVE32854.1"/>
    <property type="molecule type" value="Genomic_DNA"/>
</dbReference>
<evidence type="ECO:0000313" key="1">
    <source>
        <dbReference type="EMBL" id="SVE32854.1"/>
    </source>
</evidence>
<gene>
    <name evidence="1" type="ORF">METZ01_LOCUS485708</name>
</gene>
<reference evidence="1" key="1">
    <citation type="submission" date="2018-05" db="EMBL/GenBank/DDBJ databases">
        <authorList>
            <person name="Lanie J.A."/>
            <person name="Ng W.-L."/>
            <person name="Kazmierczak K.M."/>
            <person name="Andrzejewski T.M."/>
            <person name="Davidsen T.M."/>
            <person name="Wayne K.J."/>
            <person name="Tettelin H."/>
            <person name="Glass J.I."/>
            <person name="Rusch D."/>
            <person name="Podicherti R."/>
            <person name="Tsui H.-C.T."/>
            <person name="Winkler M.E."/>
        </authorList>
    </citation>
    <scope>NUCLEOTIDE SEQUENCE</scope>
</reference>
<dbReference type="AlphaFoldDB" id="A0A383CL41"/>
<organism evidence="1">
    <name type="scientific">marine metagenome</name>
    <dbReference type="NCBI Taxonomy" id="408172"/>
    <lineage>
        <taxon>unclassified sequences</taxon>
        <taxon>metagenomes</taxon>
        <taxon>ecological metagenomes</taxon>
    </lineage>
</organism>
<protein>
    <submittedName>
        <fullName evidence="1">Uncharacterized protein</fullName>
    </submittedName>
</protein>